<organism evidence="4">
    <name type="scientific">Haemonchus placei</name>
    <name type="common">Barber's pole worm</name>
    <dbReference type="NCBI Taxonomy" id="6290"/>
    <lineage>
        <taxon>Eukaryota</taxon>
        <taxon>Metazoa</taxon>
        <taxon>Ecdysozoa</taxon>
        <taxon>Nematoda</taxon>
        <taxon>Chromadorea</taxon>
        <taxon>Rhabditida</taxon>
        <taxon>Rhabditina</taxon>
        <taxon>Rhabditomorpha</taxon>
        <taxon>Strongyloidea</taxon>
        <taxon>Trichostrongylidae</taxon>
        <taxon>Haemonchus</taxon>
    </lineage>
</organism>
<accession>A0A0N4VZZ2</accession>
<dbReference type="AlphaFoldDB" id="A0A0N4VZZ2"/>
<evidence type="ECO:0000259" key="1">
    <source>
        <dbReference type="Pfam" id="PF21692"/>
    </source>
</evidence>
<protein>
    <submittedName>
        <fullName evidence="4">Methyl-accepting chemotaxis protein</fullName>
    </submittedName>
</protein>
<name>A0A0N4VZZ2_HAEPC</name>
<dbReference type="EMBL" id="UZAF01007290">
    <property type="protein sequence ID" value="VDO17262.1"/>
    <property type="molecule type" value="Genomic_DNA"/>
</dbReference>
<reference evidence="2 3" key="2">
    <citation type="submission" date="2018-11" db="EMBL/GenBank/DDBJ databases">
        <authorList>
            <consortium name="Pathogen Informatics"/>
        </authorList>
    </citation>
    <scope>NUCLEOTIDE SEQUENCE [LARGE SCALE GENOMIC DNA]</scope>
    <source>
        <strain evidence="2 3">MHpl1</strain>
    </source>
</reference>
<keyword evidence="3" id="KW-1185">Reference proteome</keyword>
<dbReference type="OrthoDB" id="10427486at2759"/>
<dbReference type="Pfam" id="PF21692">
    <property type="entry name" value="Talin_R4"/>
    <property type="match status" value="1"/>
</dbReference>
<dbReference type="STRING" id="6290.A0A0N4VZZ2"/>
<sequence length="55" mass="6098">MRLRNAAERLVTVTNETTSEQQAKHIMEKLEQAARQTAYEATQTIAAVNAAKVNP</sequence>
<evidence type="ECO:0000313" key="3">
    <source>
        <dbReference type="Proteomes" id="UP000268014"/>
    </source>
</evidence>
<evidence type="ECO:0000313" key="4">
    <source>
        <dbReference type="WBParaSite" id="HPLM_0000286601-mRNA-1"/>
    </source>
</evidence>
<proteinExistence type="predicted"/>
<gene>
    <name evidence="2" type="ORF">HPLM_LOCUS2860</name>
</gene>
<dbReference type="InterPro" id="IPR049108">
    <property type="entry name" value="Talin_R4"/>
</dbReference>
<reference evidence="4" key="1">
    <citation type="submission" date="2017-02" db="UniProtKB">
        <authorList>
            <consortium name="WormBaseParasite"/>
        </authorList>
    </citation>
    <scope>IDENTIFICATION</scope>
</reference>
<dbReference type="Proteomes" id="UP000268014">
    <property type="component" value="Unassembled WGS sequence"/>
</dbReference>
<feature type="domain" description="Talin R4" evidence="1">
    <location>
        <begin position="29"/>
        <end position="52"/>
    </location>
</feature>
<evidence type="ECO:0000313" key="2">
    <source>
        <dbReference type="EMBL" id="VDO17262.1"/>
    </source>
</evidence>
<dbReference type="Gene3D" id="1.20.120.230">
    <property type="entry name" value="Alpha-catenin/vinculin-like"/>
    <property type="match status" value="1"/>
</dbReference>
<dbReference type="WBParaSite" id="HPLM_0000286601-mRNA-1">
    <property type="protein sequence ID" value="HPLM_0000286601-mRNA-1"/>
    <property type="gene ID" value="HPLM_0000286601"/>
</dbReference>